<accession>A0A0Q3I7F5</accession>
<sequence>MSADPGDLANLADLALPPVISFWPPAAGVWIVGAAAAAALAVAGWRALQRYRADAYLRRAAVEIDAAAREGDGADAVSAVLKRAAMVCYGRERVASLTGTAWTAFIRETAPAGASTDRLAAGFDGLFPEGAKTSAQDEAALAADAKSWLRSQRGRVSGGR</sequence>
<evidence type="ECO:0000313" key="5">
    <source>
        <dbReference type="Proteomes" id="UP000190130"/>
    </source>
</evidence>
<evidence type="ECO:0000313" key="4">
    <source>
        <dbReference type="Proteomes" id="UP000051562"/>
    </source>
</evidence>
<gene>
    <name evidence="2" type="ORF">ARD30_11825</name>
    <name evidence="3" type="ORF">SAMN05660750_03208</name>
</gene>
<protein>
    <recommendedName>
        <fullName evidence="6">DUF4381 domain-containing protein</fullName>
    </recommendedName>
</protein>
<dbReference type="STRING" id="53254.SAMN05660750_03208"/>
<keyword evidence="4" id="KW-1185">Reference proteome</keyword>
<keyword evidence="1" id="KW-0472">Membrane</keyword>
<dbReference type="OrthoDB" id="283083at2"/>
<dbReference type="Proteomes" id="UP000190130">
    <property type="component" value="Unassembled WGS sequence"/>
</dbReference>
<evidence type="ECO:0000313" key="2">
    <source>
        <dbReference type="EMBL" id="KQK30959.1"/>
    </source>
</evidence>
<evidence type="ECO:0000256" key="1">
    <source>
        <dbReference type="SAM" id="Phobius"/>
    </source>
</evidence>
<evidence type="ECO:0000313" key="3">
    <source>
        <dbReference type="EMBL" id="SKB94775.1"/>
    </source>
</evidence>
<reference evidence="3 5" key="2">
    <citation type="submission" date="2017-02" db="EMBL/GenBank/DDBJ databases">
        <authorList>
            <person name="Peterson S.W."/>
        </authorList>
    </citation>
    <scope>NUCLEOTIDE SEQUENCE [LARGE SCALE GENOMIC DNA]</scope>
    <source>
        <strain evidence="3 5">DSM 9653</strain>
    </source>
</reference>
<dbReference type="AlphaFoldDB" id="A0A0Q3I7F5"/>
<dbReference type="Pfam" id="PF14316">
    <property type="entry name" value="DUF4381"/>
    <property type="match status" value="1"/>
</dbReference>
<dbReference type="InterPro" id="IPR025489">
    <property type="entry name" value="DUF4381"/>
</dbReference>
<dbReference type="RefSeq" id="WP_055727787.1">
    <property type="nucleotide sequence ID" value="NZ_FUYX01000008.1"/>
</dbReference>
<dbReference type="EMBL" id="LMAR01000032">
    <property type="protein sequence ID" value="KQK30959.1"/>
    <property type="molecule type" value="Genomic_DNA"/>
</dbReference>
<reference evidence="2 4" key="1">
    <citation type="submission" date="2015-10" db="EMBL/GenBank/DDBJ databases">
        <title>Draft genome of Bosea thiooxidans.</title>
        <authorList>
            <person name="Wang X."/>
        </authorList>
    </citation>
    <scope>NUCLEOTIDE SEQUENCE [LARGE SCALE GENOMIC DNA]</scope>
    <source>
        <strain evidence="2 4">CGMCC 9174</strain>
    </source>
</reference>
<name>A0A0Q3I7F5_9HYPH</name>
<keyword evidence="1" id="KW-0812">Transmembrane</keyword>
<proteinExistence type="predicted"/>
<evidence type="ECO:0008006" key="6">
    <source>
        <dbReference type="Google" id="ProtNLM"/>
    </source>
</evidence>
<dbReference type="EMBL" id="FUYX01000008">
    <property type="protein sequence ID" value="SKB94775.1"/>
    <property type="molecule type" value="Genomic_DNA"/>
</dbReference>
<feature type="transmembrane region" description="Helical" evidence="1">
    <location>
        <begin position="27"/>
        <end position="48"/>
    </location>
</feature>
<dbReference type="Proteomes" id="UP000051562">
    <property type="component" value="Unassembled WGS sequence"/>
</dbReference>
<keyword evidence="1" id="KW-1133">Transmembrane helix</keyword>
<organism evidence="2 4">
    <name type="scientific">Bosea thiooxidans</name>
    <dbReference type="NCBI Taxonomy" id="53254"/>
    <lineage>
        <taxon>Bacteria</taxon>
        <taxon>Pseudomonadati</taxon>
        <taxon>Pseudomonadota</taxon>
        <taxon>Alphaproteobacteria</taxon>
        <taxon>Hyphomicrobiales</taxon>
        <taxon>Boseaceae</taxon>
        <taxon>Bosea</taxon>
    </lineage>
</organism>